<feature type="compositionally biased region" description="Polar residues" evidence="1">
    <location>
        <begin position="41"/>
        <end position="55"/>
    </location>
</feature>
<evidence type="ECO:0000256" key="1">
    <source>
        <dbReference type="SAM" id="MobiDB-lite"/>
    </source>
</evidence>
<feature type="compositionally biased region" description="Basic and acidic residues" evidence="1">
    <location>
        <begin position="87"/>
        <end position="98"/>
    </location>
</feature>
<feature type="compositionally biased region" description="Basic and acidic residues" evidence="1">
    <location>
        <begin position="1"/>
        <end position="15"/>
    </location>
</feature>
<dbReference type="AlphaFoldDB" id="A0AAE8MV51"/>
<organism evidence="2 3">
    <name type="scientific">Cephalotrichum gorgonifer</name>
    <dbReference type="NCBI Taxonomy" id="2041049"/>
    <lineage>
        <taxon>Eukaryota</taxon>
        <taxon>Fungi</taxon>
        <taxon>Dikarya</taxon>
        <taxon>Ascomycota</taxon>
        <taxon>Pezizomycotina</taxon>
        <taxon>Sordariomycetes</taxon>
        <taxon>Hypocreomycetidae</taxon>
        <taxon>Microascales</taxon>
        <taxon>Microascaceae</taxon>
        <taxon>Cephalotrichum</taxon>
    </lineage>
</organism>
<reference evidence="2" key="1">
    <citation type="submission" date="2018-03" db="EMBL/GenBank/DDBJ databases">
        <authorList>
            <person name="Guldener U."/>
        </authorList>
    </citation>
    <scope>NUCLEOTIDE SEQUENCE</scope>
</reference>
<comment type="caution">
    <text evidence="2">The sequence shown here is derived from an EMBL/GenBank/DDBJ whole genome shotgun (WGS) entry which is preliminary data.</text>
</comment>
<name>A0AAE8MV51_9PEZI</name>
<feature type="compositionally biased region" description="Acidic residues" evidence="1">
    <location>
        <begin position="18"/>
        <end position="29"/>
    </location>
</feature>
<evidence type="ECO:0000313" key="3">
    <source>
        <dbReference type="Proteomes" id="UP001187682"/>
    </source>
</evidence>
<feature type="region of interest" description="Disordered" evidence="1">
    <location>
        <begin position="87"/>
        <end position="116"/>
    </location>
</feature>
<dbReference type="EMBL" id="ONZQ02000003">
    <property type="protein sequence ID" value="SPO00023.1"/>
    <property type="molecule type" value="Genomic_DNA"/>
</dbReference>
<accession>A0AAE8MV51</accession>
<proteinExistence type="predicted"/>
<dbReference type="Proteomes" id="UP001187682">
    <property type="component" value="Unassembled WGS sequence"/>
</dbReference>
<gene>
    <name evidence="2" type="ORF">DNG_02875</name>
</gene>
<keyword evidence="3" id="KW-1185">Reference proteome</keyword>
<feature type="region of interest" description="Disordered" evidence="1">
    <location>
        <begin position="1"/>
        <end position="67"/>
    </location>
</feature>
<protein>
    <submittedName>
        <fullName evidence="2">Uncharacterized protein</fullName>
    </submittedName>
</protein>
<evidence type="ECO:0000313" key="2">
    <source>
        <dbReference type="EMBL" id="SPO00023.1"/>
    </source>
</evidence>
<sequence>MAKPEPRQPVSRDAEIAASDDDESDEFEPLDALLAPRAGPSTPSANRVNMTQFSTPDRRPESLFSSPLTIQPRVVRHFAMDDLLKDAKKDSSTQETYKRLQAARENGTGRPTNKRLEGDSLRTTLIDTVEDEHDNRLDKVVRAVERTESSAMKQGWYFFRPTMDDPVERNRYVFPARAVEDICGEESSVGSPQELSLRLLNFSLKLRKDTLPDELFLWMMDEVCVEKSALRRDEMCRIMCLHPSSSVRGQITPSYLEGLFMRLGASGDIRTFLGDGNKRLETTGVPREGHYQRHWGCLCSVLEVLEVLASSRKLEADGMYYCIQTVLAMSVDPELLHDSQVLLRCRKLLLAILSSFPSSQWDTAITVWVYSAFPYPPLRLRSLKFLPTSTEEMHDLRRRMATVFFFDDLSLAGRPPDSAFELRDIAVHLQSTRFKIRSDTDYASLRALLLLLDIAVGAGSIPDPDDPLLQSADAPAAAFDAEVDRITTTLAQMSRSINDTGMKSILPMEAKMVMDWVAKRLAHSVRTKPKPKISIYDLSDRPAVDVHLPQQQNLMKRFLQSRQGGSGEMTSV</sequence>